<organism evidence="9 10">
    <name type="scientific">Symbiochloris irregularis</name>
    <dbReference type="NCBI Taxonomy" id="706552"/>
    <lineage>
        <taxon>Eukaryota</taxon>
        <taxon>Viridiplantae</taxon>
        <taxon>Chlorophyta</taxon>
        <taxon>core chlorophytes</taxon>
        <taxon>Trebouxiophyceae</taxon>
        <taxon>Trebouxiales</taxon>
        <taxon>Trebouxiaceae</taxon>
        <taxon>Symbiochloris</taxon>
    </lineage>
</organism>
<dbReference type="AlphaFoldDB" id="A0AAW1NM29"/>
<evidence type="ECO:0000256" key="1">
    <source>
        <dbReference type="ARBA" id="ARBA00004374"/>
    </source>
</evidence>
<dbReference type="GO" id="GO:0009707">
    <property type="term" value="C:chloroplast outer membrane"/>
    <property type="evidence" value="ECO:0007669"/>
    <property type="project" value="UniProtKB-SubCell"/>
</dbReference>
<evidence type="ECO:0000256" key="2">
    <source>
        <dbReference type="ARBA" id="ARBA00010913"/>
    </source>
</evidence>
<gene>
    <name evidence="9" type="ORF">WJX73_001773</name>
</gene>
<comment type="subcellular location">
    <subcellularLocation>
        <location evidence="1">Mitochondrion outer membrane</location>
        <topology evidence="1">Multi-pass membrane protein</topology>
    </subcellularLocation>
    <subcellularLocation>
        <location evidence="7">Plastid</location>
        <location evidence="7">Chloroplast outer membrane</location>
    </subcellularLocation>
</comment>
<evidence type="ECO:0000256" key="7">
    <source>
        <dbReference type="ARBA" id="ARBA00024013"/>
    </source>
</evidence>
<evidence type="ECO:0000256" key="4">
    <source>
        <dbReference type="ARBA" id="ARBA00022692"/>
    </source>
</evidence>
<feature type="domain" description="Bacterial surface antigen (D15)" evidence="8">
    <location>
        <begin position="154"/>
        <end position="487"/>
    </location>
</feature>
<dbReference type="PANTHER" id="PTHR12815:SF18">
    <property type="entry name" value="SORTING AND ASSEMBLY MACHINERY COMPONENT 50 HOMOLOG"/>
    <property type="match status" value="1"/>
</dbReference>
<dbReference type="InterPro" id="IPR000184">
    <property type="entry name" value="Bac_surfAg_D15"/>
</dbReference>
<keyword evidence="6" id="KW-0472">Membrane</keyword>
<keyword evidence="10" id="KW-1185">Reference proteome</keyword>
<protein>
    <recommendedName>
        <fullName evidence="8">Bacterial surface antigen (D15) domain-containing protein</fullName>
    </recommendedName>
</protein>
<comment type="similarity">
    <text evidence="2">Belongs to the SAM50/omp85 family.</text>
</comment>
<dbReference type="GO" id="GO:0005741">
    <property type="term" value="C:mitochondrial outer membrane"/>
    <property type="evidence" value="ECO:0007669"/>
    <property type="project" value="UniProtKB-SubCell"/>
</dbReference>
<keyword evidence="5" id="KW-1002">Plastid outer membrane</keyword>
<keyword evidence="5" id="KW-0934">Plastid</keyword>
<accession>A0AAW1NM29</accession>
<dbReference type="EMBL" id="JALJOQ010000331">
    <property type="protein sequence ID" value="KAK9784757.1"/>
    <property type="molecule type" value="Genomic_DNA"/>
</dbReference>
<keyword evidence="4" id="KW-0812">Transmembrane</keyword>
<dbReference type="Pfam" id="PF01103">
    <property type="entry name" value="Omp85"/>
    <property type="match status" value="1"/>
</dbReference>
<reference evidence="9 10" key="1">
    <citation type="journal article" date="2024" name="Nat. Commun.">
        <title>Phylogenomics reveals the evolutionary origins of lichenization in chlorophyte algae.</title>
        <authorList>
            <person name="Puginier C."/>
            <person name="Libourel C."/>
            <person name="Otte J."/>
            <person name="Skaloud P."/>
            <person name="Haon M."/>
            <person name="Grisel S."/>
            <person name="Petersen M."/>
            <person name="Berrin J.G."/>
            <person name="Delaux P.M."/>
            <person name="Dal Grande F."/>
            <person name="Keller J."/>
        </authorList>
    </citation>
    <scope>NUCLEOTIDE SEQUENCE [LARGE SCALE GENOMIC DNA]</scope>
    <source>
        <strain evidence="9 10">SAG 2036</strain>
    </source>
</reference>
<proteinExistence type="inferred from homology"/>
<evidence type="ECO:0000256" key="5">
    <source>
        <dbReference type="ARBA" id="ARBA00022805"/>
    </source>
</evidence>
<sequence length="490" mass="52633">MSIRPIGDGAAPVVEAEVELGAAPDAEQDGLVSDNDFEQAYDSIKDKPLGVRVVVLRGLERTKHDVVARELLQLTFANSLEQIKDALLEAHDTLKSLQIFDVIDCIIDEGPLESGMETCTVTVTCVEKGRLNMHLGTYVQGSEGQGEAAVSFTNVLGYAESLTFSGQYGTASSSEFSATLAKQRPWAKPVSVELQLLQQFTNFQKWSSFSELLRGGIVSLHSQDHAHSLSYELAWRSLTDASVKASPAVRDQLGGSLKSALRYTFRHDTLDDPMFPLQGYALRSTSELGGLWPGMNVARYARQHLWGQVVLPLGESAALALTAEAGLLLPLAARPACMATCITDRFFLGGVSNGLQGFSFKGAGPTDRRRTDSGFEADSSARRHDALGGDLFGSAMAALRFQLPVPTLANLGIYGHAFVSSGSSVLVGGTNKSTQALLQDFGAGIRWTVGVGLVWPTAVGQLEVNLCRVMSARSRDQYRHGVHLGFGPRG</sequence>
<dbReference type="Proteomes" id="UP001465755">
    <property type="component" value="Unassembled WGS sequence"/>
</dbReference>
<dbReference type="Gene3D" id="2.40.160.50">
    <property type="entry name" value="membrane protein fhac: a member of the omp85/tpsb transporter family"/>
    <property type="match status" value="1"/>
</dbReference>
<keyword evidence="3" id="KW-1134">Transmembrane beta strand</keyword>
<dbReference type="InterPro" id="IPR039910">
    <property type="entry name" value="D15-like"/>
</dbReference>
<evidence type="ECO:0000256" key="6">
    <source>
        <dbReference type="ARBA" id="ARBA00023136"/>
    </source>
</evidence>
<evidence type="ECO:0000256" key="3">
    <source>
        <dbReference type="ARBA" id="ARBA00022452"/>
    </source>
</evidence>
<comment type="caution">
    <text evidence="9">The sequence shown here is derived from an EMBL/GenBank/DDBJ whole genome shotgun (WGS) entry which is preliminary data.</text>
</comment>
<evidence type="ECO:0000313" key="9">
    <source>
        <dbReference type="EMBL" id="KAK9784757.1"/>
    </source>
</evidence>
<evidence type="ECO:0000259" key="8">
    <source>
        <dbReference type="Pfam" id="PF01103"/>
    </source>
</evidence>
<dbReference type="PANTHER" id="PTHR12815">
    <property type="entry name" value="SORTING AND ASSEMBLY MACHINERY SAMM50 PROTEIN FAMILY MEMBER"/>
    <property type="match status" value="1"/>
</dbReference>
<evidence type="ECO:0000313" key="10">
    <source>
        <dbReference type="Proteomes" id="UP001465755"/>
    </source>
</evidence>
<name>A0AAW1NM29_9CHLO</name>